<dbReference type="EMBL" id="JACGCI010000053">
    <property type="protein sequence ID" value="KAF6750931.1"/>
    <property type="molecule type" value="Genomic_DNA"/>
</dbReference>
<evidence type="ECO:0000313" key="2">
    <source>
        <dbReference type="EMBL" id="KAF6750931.1"/>
    </source>
</evidence>
<gene>
    <name evidence="2" type="ORF">DFP72DRAFT_817077</name>
</gene>
<feature type="compositionally biased region" description="Polar residues" evidence="1">
    <location>
        <begin position="189"/>
        <end position="201"/>
    </location>
</feature>
<organism evidence="2 3">
    <name type="scientific">Ephemerocybe angulata</name>
    <dbReference type="NCBI Taxonomy" id="980116"/>
    <lineage>
        <taxon>Eukaryota</taxon>
        <taxon>Fungi</taxon>
        <taxon>Dikarya</taxon>
        <taxon>Basidiomycota</taxon>
        <taxon>Agaricomycotina</taxon>
        <taxon>Agaricomycetes</taxon>
        <taxon>Agaricomycetidae</taxon>
        <taxon>Agaricales</taxon>
        <taxon>Agaricineae</taxon>
        <taxon>Psathyrellaceae</taxon>
        <taxon>Ephemerocybe</taxon>
    </lineage>
</organism>
<evidence type="ECO:0000313" key="3">
    <source>
        <dbReference type="Proteomes" id="UP000521943"/>
    </source>
</evidence>
<dbReference type="Proteomes" id="UP000521943">
    <property type="component" value="Unassembled WGS sequence"/>
</dbReference>
<keyword evidence="3" id="KW-1185">Reference proteome</keyword>
<proteinExistence type="predicted"/>
<comment type="caution">
    <text evidence="2">The sequence shown here is derived from an EMBL/GenBank/DDBJ whole genome shotgun (WGS) entry which is preliminary data.</text>
</comment>
<accession>A0A8H6HSD8</accession>
<dbReference type="OrthoDB" id="3256444at2759"/>
<protein>
    <submittedName>
        <fullName evidence="2">Uncharacterized protein</fullName>
    </submittedName>
</protein>
<feature type="region of interest" description="Disordered" evidence="1">
    <location>
        <begin position="175"/>
        <end position="201"/>
    </location>
</feature>
<name>A0A8H6HSD8_9AGAR</name>
<sequence length="201" mass="22872">MLHSPYLRKYIVPDVSTLRRHLGSYHESKYRRWCSKNDFLSKLPKDIRARATAAEAEADIQGTLDGHVKPIPPKPTIIKYSDAIFQEAAEDWLIITNQPLDALSHPKFQYMVDVASRAPDGVKIPEKKNVRASIIHRFQKNVQELRHKLNVRTPIHSLIRFFAYLGCRATRFGVRSPSPATHGRPAIETRTSPSPVTGSRK</sequence>
<reference evidence="2 3" key="1">
    <citation type="submission" date="2020-07" db="EMBL/GenBank/DDBJ databases">
        <title>Comparative genomics of pyrophilous fungi reveals a link between fire events and developmental genes.</title>
        <authorList>
            <consortium name="DOE Joint Genome Institute"/>
            <person name="Steindorff A.S."/>
            <person name="Carver A."/>
            <person name="Calhoun S."/>
            <person name="Stillman K."/>
            <person name="Liu H."/>
            <person name="Lipzen A."/>
            <person name="Pangilinan J."/>
            <person name="Labutti K."/>
            <person name="Bruns T.D."/>
            <person name="Grigoriev I.V."/>
        </authorList>
    </citation>
    <scope>NUCLEOTIDE SEQUENCE [LARGE SCALE GENOMIC DNA]</scope>
    <source>
        <strain evidence="2 3">CBS 144469</strain>
    </source>
</reference>
<evidence type="ECO:0000256" key="1">
    <source>
        <dbReference type="SAM" id="MobiDB-lite"/>
    </source>
</evidence>
<dbReference type="AlphaFoldDB" id="A0A8H6HSD8"/>